<organism evidence="1 2">
    <name type="scientific">Brassica napus</name>
    <name type="common">Rape</name>
    <dbReference type="NCBI Taxonomy" id="3708"/>
    <lineage>
        <taxon>Eukaryota</taxon>
        <taxon>Viridiplantae</taxon>
        <taxon>Streptophyta</taxon>
        <taxon>Embryophyta</taxon>
        <taxon>Tracheophyta</taxon>
        <taxon>Spermatophyta</taxon>
        <taxon>Magnoliopsida</taxon>
        <taxon>eudicotyledons</taxon>
        <taxon>Gunneridae</taxon>
        <taxon>Pentapetalae</taxon>
        <taxon>rosids</taxon>
        <taxon>malvids</taxon>
        <taxon>Brassicales</taxon>
        <taxon>Brassicaceae</taxon>
        <taxon>Brassiceae</taxon>
        <taxon>Brassica</taxon>
    </lineage>
</organism>
<dbReference type="Gene3D" id="2.40.70.10">
    <property type="entry name" value="Acid Proteases"/>
    <property type="match status" value="1"/>
</dbReference>
<dbReference type="InterPro" id="IPR021109">
    <property type="entry name" value="Peptidase_aspartic_dom_sf"/>
</dbReference>
<dbReference type="SUPFAM" id="SSF50630">
    <property type="entry name" value="Acid proteases"/>
    <property type="match status" value="1"/>
</dbReference>
<reference evidence="1 2" key="1">
    <citation type="submission" date="2021-05" db="EMBL/GenBank/DDBJ databases">
        <title>Genome Assembly of Synthetic Allotetraploid Brassica napus Reveals Homoeologous Exchanges between Subgenomes.</title>
        <authorList>
            <person name="Davis J.T."/>
        </authorList>
    </citation>
    <scope>NUCLEOTIDE SEQUENCE [LARGE SCALE GENOMIC DNA]</scope>
    <source>
        <strain evidence="2">cv. Da-Ae</strain>
        <tissue evidence="1">Seedling</tissue>
    </source>
</reference>
<protein>
    <submittedName>
        <fullName evidence="1">Uncharacterized protein</fullName>
    </submittedName>
</protein>
<feature type="non-terminal residue" evidence="1">
    <location>
        <position position="1"/>
    </location>
</feature>
<proteinExistence type="predicted"/>
<dbReference type="EMBL" id="JAGKQM010000154">
    <property type="protein sequence ID" value="KAH0855133.1"/>
    <property type="molecule type" value="Genomic_DNA"/>
</dbReference>
<name>A0ABQ7XJ63_BRANA</name>
<accession>A0ABQ7XJ63</accession>
<keyword evidence="2" id="KW-1185">Reference proteome</keyword>
<comment type="caution">
    <text evidence="1">The sequence shown here is derived from an EMBL/GenBank/DDBJ whole genome shotgun (WGS) entry which is preliminary data.</text>
</comment>
<gene>
    <name evidence="1" type="ORF">HID58_020467</name>
</gene>
<sequence>LHYNVILKGIDITARQPIKLHTVQETFACFSFTLNTDKAFPVVNLHFEDKLKMSVYPHDYLFSLRRAFLILSHPQIELTLSLFSFHRQKDLYCFGWQSGGLTNQDGSDVILLGDDHVANKLARSGRLQPTSRINR</sequence>
<evidence type="ECO:0000313" key="1">
    <source>
        <dbReference type="EMBL" id="KAH0855133.1"/>
    </source>
</evidence>
<evidence type="ECO:0000313" key="2">
    <source>
        <dbReference type="Proteomes" id="UP000824890"/>
    </source>
</evidence>
<dbReference type="Proteomes" id="UP000824890">
    <property type="component" value="Unassembled WGS sequence"/>
</dbReference>